<accession>A0A086J221</accession>
<keyword evidence="2" id="KW-1185">Reference proteome</keyword>
<dbReference type="Proteomes" id="UP000054524">
    <property type="component" value="Unassembled WGS sequence"/>
</dbReference>
<dbReference type="RefSeq" id="XP_052904744.1">
    <property type="nucleotide sequence ID" value="XM_053048939.1"/>
</dbReference>
<proteinExistence type="predicted"/>
<dbReference type="EMBL" id="AKIJ01000003">
    <property type="protein sequence ID" value="KFG26189.1"/>
    <property type="molecule type" value="Genomic_DNA"/>
</dbReference>
<evidence type="ECO:0000313" key="2">
    <source>
        <dbReference type="Proteomes" id="UP000054524"/>
    </source>
</evidence>
<gene>
    <name evidence="1" type="ORF">NESG_01305</name>
</gene>
<reference evidence="1 2" key="1">
    <citation type="journal article" date="2014" name="Genome Announc.">
        <title>Genome Sequence of the Microsporidian Species Nematocida sp1 Strain ERTm6 (ATCC PRA-372).</title>
        <authorList>
            <person name="Bakowski M.A."/>
            <person name="Priest M."/>
            <person name="Young S."/>
            <person name="Cuomo C.A."/>
            <person name="Troemel E.R."/>
        </authorList>
    </citation>
    <scope>NUCLEOTIDE SEQUENCE [LARGE SCALE GENOMIC DNA]</scope>
    <source>
        <strain evidence="1 2">ERTm6</strain>
    </source>
</reference>
<organism evidence="1 2">
    <name type="scientific">Nematocida ausubeli (strain ATCC PRA-371 / ERTm2)</name>
    <name type="common">Nematode killer fungus</name>
    <dbReference type="NCBI Taxonomy" id="1913371"/>
    <lineage>
        <taxon>Eukaryota</taxon>
        <taxon>Fungi</taxon>
        <taxon>Fungi incertae sedis</taxon>
        <taxon>Microsporidia</taxon>
        <taxon>Nematocida</taxon>
    </lineage>
</organism>
<sequence>MEKSQVIELFKESSVEGLSSLSKEEKKYFWLQTRLLGWRIEDSITIDTVYNVYTEAVKNHRKIMELIRRSDKKLLLHHLQANLTEIELSEVLEHIYNK</sequence>
<comment type="caution">
    <text evidence="1">The sequence shown here is derived from an EMBL/GenBank/DDBJ whole genome shotgun (WGS) entry which is preliminary data.</text>
</comment>
<dbReference type="HOGENOM" id="CLU_2292406_0_0_1"/>
<protein>
    <submittedName>
        <fullName evidence="1">Uncharacterized protein</fullName>
    </submittedName>
</protein>
<evidence type="ECO:0000313" key="1">
    <source>
        <dbReference type="EMBL" id="KFG26189.1"/>
    </source>
</evidence>
<name>A0A086J221_NEMA1</name>
<dbReference type="GeneID" id="77676278"/>
<dbReference type="AlphaFoldDB" id="A0A086J221"/>